<sequence length="184" mass="20159">MFTRQDVCAMTGIPVAAFKTRARRDQLPTVNVPSQGATDEIRDRAKERGWNWFSPVDVLLIAVQERLMMEIGYADGSSAATAAKIVECNAGDIGHMYWLASPTIGEPSPHDLWVGYLGYTDQGGRNSGGRNLGGDLVSVLGQLKADVEQQKARLVLVNASTVLRDIRNNAARFNITFPVPADWR</sequence>
<evidence type="ECO:0000313" key="1">
    <source>
        <dbReference type="EMBL" id="MBH5400446.1"/>
    </source>
</evidence>
<dbReference type="EMBL" id="JACCHP010000015">
    <property type="protein sequence ID" value="MBH5400446.1"/>
    <property type="molecule type" value="Genomic_DNA"/>
</dbReference>
<evidence type="ECO:0000313" key="2">
    <source>
        <dbReference type="Proteomes" id="UP000807370"/>
    </source>
</evidence>
<organism evidence="1 2">
    <name type="scientific">Bradyrhizobium agreste</name>
    <dbReference type="NCBI Taxonomy" id="2751811"/>
    <lineage>
        <taxon>Bacteria</taxon>
        <taxon>Pseudomonadati</taxon>
        <taxon>Pseudomonadota</taxon>
        <taxon>Alphaproteobacteria</taxon>
        <taxon>Hyphomicrobiales</taxon>
        <taxon>Nitrobacteraceae</taxon>
        <taxon>Bradyrhizobium</taxon>
    </lineage>
</organism>
<dbReference type="Proteomes" id="UP000807370">
    <property type="component" value="Unassembled WGS sequence"/>
</dbReference>
<reference evidence="1 2" key="1">
    <citation type="submission" date="2020-07" db="EMBL/GenBank/DDBJ databases">
        <title>Bradyrhizobium diversity isolated from nodules of indigenous legumes of Western Australia.</title>
        <authorList>
            <person name="Klepa M.S."/>
        </authorList>
    </citation>
    <scope>NUCLEOTIDE SEQUENCE [LARGE SCALE GENOMIC DNA]</scope>
    <source>
        <strain evidence="1 2">CNPSo 4010</strain>
    </source>
</reference>
<accession>A0ABS0PTC7</accession>
<proteinExistence type="predicted"/>
<gene>
    <name evidence="1" type="ORF">HZZ13_22010</name>
</gene>
<name>A0ABS0PTC7_9BRAD</name>
<keyword evidence="2" id="KW-1185">Reference proteome</keyword>
<comment type="caution">
    <text evidence="1">The sequence shown here is derived from an EMBL/GenBank/DDBJ whole genome shotgun (WGS) entry which is preliminary data.</text>
</comment>
<dbReference type="RefSeq" id="WP_197961626.1">
    <property type="nucleotide sequence ID" value="NZ_JACCHP010000015.1"/>
</dbReference>
<protein>
    <submittedName>
        <fullName evidence="1">Uncharacterized protein</fullName>
    </submittedName>
</protein>